<evidence type="ECO:0000256" key="4">
    <source>
        <dbReference type="ARBA" id="ARBA00022777"/>
    </source>
</evidence>
<evidence type="ECO:0000256" key="6">
    <source>
        <dbReference type="ARBA" id="ARBA00023180"/>
    </source>
</evidence>
<protein>
    <recommendedName>
        <fullName evidence="10">Protein kinase domain-containing protein</fullName>
    </recommendedName>
</protein>
<name>A0ABD3L6D7_EUCGL</name>
<feature type="signal peptide" evidence="9">
    <location>
        <begin position="1"/>
        <end position="17"/>
    </location>
</feature>
<keyword evidence="3 7" id="KW-0547">Nucleotide-binding</keyword>
<evidence type="ECO:0000256" key="8">
    <source>
        <dbReference type="RuleBase" id="RU000304"/>
    </source>
</evidence>
<dbReference type="InterPro" id="IPR017441">
    <property type="entry name" value="Protein_kinase_ATP_BS"/>
</dbReference>
<keyword evidence="1" id="KW-0808">Transferase</keyword>
<dbReference type="InterPro" id="IPR011009">
    <property type="entry name" value="Kinase-like_dom_sf"/>
</dbReference>
<keyword evidence="6" id="KW-0325">Glycoprotein</keyword>
<organism evidence="11 12">
    <name type="scientific">Eucalyptus globulus</name>
    <name type="common">Tasmanian blue gum</name>
    <dbReference type="NCBI Taxonomy" id="34317"/>
    <lineage>
        <taxon>Eukaryota</taxon>
        <taxon>Viridiplantae</taxon>
        <taxon>Streptophyta</taxon>
        <taxon>Embryophyta</taxon>
        <taxon>Tracheophyta</taxon>
        <taxon>Spermatophyta</taxon>
        <taxon>Magnoliopsida</taxon>
        <taxon>eudicotyledons</taxon>
        <taxon>Gunneridae</taxon>
        <taxon>Pentapetalae</taxon>
        <taxon>rosids</taxon>
        <taxon>malvids</taxon>
        <taxon>Myrtales</taxon>
        <taxon>Myrtaceae</taxon>
        <taxon>Myrtoideae</taxon>
        <taxon>Eucalypteae</taxon>
        <taxon>Eucalyptus</taxon>
    </lineage>
</organism>
<feature type="binding site" evidence="7">
    <location>
        <position position="273"/>
    </location>
    <ligand>
        <name>ATP</name>
        <dbReference type="ChEBI" id="CHEBI:30616"/>
    </ligand>
</feature>
<evidence type="ECO:0000256" key="1">
    <source>
        <dbReference type="ARBA" id="ARBA00022679"/>
    </source>
</evidence>
<reference evidence="11 12" key="1">
    <citation type="submission" date="2024-11" db="EMBL/GenBank/DDBJ databases">
        <title>Chromosome-level genome assembly of Eucalyptus globulus Labill. provides insights into its genome evolution.</title>
        <authorList>
            <person name="Li X."/>
        </authorList>
    </citation>
    <scope>NUCLEOTIDE SEQUENCE [LARGE SCALE GENOMIC DNA]</scope>
    <source>
        <strain evidence="11">CL2024</strain>
        <tissue evidence="11">Fresh tender leaves</tissue>
    </source>
</reference>
<sequence>MFLLLIVVSVFLGSQEAYSLTSSSLEPTNYFFPSFDPSSCTCKELICTGSASLRERYLNITPELEEQGNSSLVPMPTNQVGWALYSWPVVAWPAMISTTFSVRITTLPNSIASGGVGRQLAVELDTFMNEFDPDGNHSLNSTGVNLKSGRDLRVKIDYYGYKYNLSDIFWEFASNLVYVGFLGSNGPLPESHQVINWVFISFPLSMEERVMTVLLIAIFVYLPVEKAPRKRNKKDMFTCNEVAKATHLLGTGGFGSLYKGLISDPPVKVAVKKISTTSKLGLLPYLYHILLAHFLEHGPSLGWETRYEILIGLASALLCLHKECGNPMVHKDVKPNNVMLDSNYNAYSSDFVVQIFLNPNKPLMELPESRPRGVYVPVSFLGLTAATFSSRTRFAFHPS</sequence>
<proteinExistence type="inferred from homology"/>
<keyword evidence="5 7" id="KW-0067">ATP-binding</keyword>
<evidence type="ECO:0000313" key="12">
    <source>
        <dbReference type="Proteomes" id="UP001634007"/>
    </source>
</evidence>
<gene>
    <name evidence="11" type="ORF">ACJRO7_014513</name>
</gene>
<dbReference type="InterPro" id="IPR050528">
    <property type="entry name" value="L-type_Lectin-RKs"/>
</dbReference>
<keyword evidence="9" id="KW-0732">Signal</keyword>
<dbReference type="InterPro" id="IPR008271">
    <property type="entry name" value="Ser/Thr_kinase_AS"/>
</dbReference>
<comment type="caution">
    <text evidence="11">The sequence shown here is derived from an EMBL/GenBank/DDBJ whole genome shotgun (WGS) entry which is preliminary data.</text>
</comment>
<dbReference type="SUPFAM" id="SSF49899">
    <property type="entry name" value="Concanavalin A-like lectins/glucanases"/>
    <property type="match status" value="1"/>
</dbReference>
<dbReference type="PROSITE" id="PS00107">
    <property type="entry name" value="PROTEIN_KINASE_ATP"/>
    <property type="match status" value="1"/>
</dbReference>
<dbReference type="PROSITE" id="PS00307">
    <property type="entry name" value="LECTIN_LEGUME_BETA"/>
    <property type="match status" value="1"/>
</dbReference>
<comment type="similarity">
    <text evidence="8">Belongs to the protein kinase superfamily.</text>
</comment>
<dbReference type="SUPFAM" id="SSF56112">
    <property type="entry name" value="Protein kinase-like (PK-like)"/>
    <property type="match status" value="1"/>
</dbReference>
<dbReference type="Proteomes" id="UP001634007">
    <property type="component" value="Unassembled WGS sequence"/>
</dbReference>
<keyword evidence="4" id="KW-0418">Kinase</keyword>
<dbReference type="Gene3D" id="3.30.200.20">
    <property type="entry name" value="Phosphorylase Kinase, domain 1"/>
    <property type="match status" value="1"/>
</dbReference>
<dbReference type="InterPro" id="IPR019825">
    <property type="entry name" value="Lectin_legB_Mn/Ca_BS"/>
</dbReference>
<dbReference type="GO" id="GO:0004674">
    <property type="term" value="F:protein serine/threonine kinase activity"/>
    <property type="evidence" value="ECO:0007669"/>
    <property type="project" value="UniProtKB-KW"/>
</dbReference>
<evidence type="ECO:0000256" key="2">
    <source>
        <dbReference type="ARBA" id="ARBA00022734"/>
    </source>
</evidence>
<accession>A0ABD3L6D7</accession>
<dbReference type="PROSITE" id="PS00108">
    <property type="entry name" value="PROTEIN_KINASE_ST"/>
    <property type="match status" value="1"/>
</dbReference>
<feature type="domain" description="Protein kinase" evidence="10">
    <location>
        <begin position="105"/>
        <end position="399"/>
    </location>
</feature>
<evidence type="ECO:0000256" key="3">
    <source>
        <dbReference type="ARBA" id="ARBA00022741"/>
    </source>
</evidence>
<dbReference type="PROSITE" id="PS50011">
    <property type="entry name" value="PROTEIN_KINASE_DOM"/>
    <property type="match status" value="1"/>
</dbReference>
<dbReference type="PANTHER" id="PTHR27007">
    <property type="match status" value="1"/>
</dbReference>
<dbReference type="GO" id="GO:0005524">
    <property type="term" value="F:ATP binding"/>
    <property type="evidence" value="ECO:0007669"/>
    <property type="project" value="UniProtKB-UniRule"/>
</dbReference>
<feature type="chain" id="PRO_5044748569" description="Protein kinase domain-containing protein" evidence="9">
    <location>
        <begin position="18"/>
        <end position="399"/>
    </location>
</feature>
<evidence type="ECO:0000259" key="10">
    <source>
        <dbReference type="PROSITE" id="PS50011"/>
    </source>
</evidence>
<dbReference type="AlphaFoldDB" id="A0ABD3L6D7"/>
<evidence type="ECO:0000313" key="11">
    <source>
        <dbReference type="EMBL" id="KAL3745421.1"/>
    </source>
</evidence>
<evidence type="ECO:0000256" key="7">
    <source>
        <dbReference type="PROSITE-ProRule" id="PRU10141"/>
    </source>
</evidence>
<dbReference type="GO" id="GO:0030246">
    <property type="term" value="F:carbohydrate binding"/>
    <property type="evidence" value="ECO:0007669"/>
    <property type="project" value="UniProtKB-KW"/>
</dbReference>
<evidence type="ECO:0000256" key="9">
    <source>
        <dbReference type="SAM" id="SignalP"/>
    </source>
</evidence>
<dbReference type="Gene3D" id="2.60.120.200">
    <property type="match status" value="2"/>
</dbReference>
<dbReference type="InterPro" id="IPR013320">
    <property type="entry name" value="ConA-like_dom_sf"/>
</dbReference>
<dbReference type="InterPro" id="IPR000719">
    <property type="entry name" value="Prot_kinase_dom"/>
</dbReference>
<evidence type="ECO:0000256" key="5">
    <source>
        <dbReference type="ARBA" id="ARBA00022840"/>
    </source>
</evidence>
<keyword evidence="8" id="KW-0723">Serine/threonine-protein kinase</keyword>
<keyword evidence="2" id="KW-0430">Lectin</keyword>
<dbReference type="EMBL" id="JBJKBG010000003">
    <property type="protein sequence ID" value="KAL3745421.1"/>
    <property type="molecule type" value="Genomic_DNA"/>
</dbReference>
<dbReference type="Gene3D" id="1.10.510.10">
    <property type="entry name" value="Transferase(Phosphotransferase) domain 1"/>
    <property type="match status" value="1"/>
</dbReference>
<keyword evidence="12" id="KW-1185">Reference proteome</keyword>